<keyword evidence="9" id="KW-1185">Reference proteome</keyword>
<dbReference type="Proteomes" id="UP001168423">
    <property type="component" value="Unassembled WGS sequence"/>
</dbReference>
<dbReference type="InterPro" id="IPR015813">
    <property type="entry name" value="Pyrv/PenolPyrv_kinase-like_dom"/>
</dbReference>
<evidence type="ECO:0000256" key="2">
    <source>
        <dbReference type="ARBA" id="ARBA00022695"/>
    </source>
</evidence>
<dbReference type="InterPro" id="IPR004821">
    <property type="entry name" value="Cyt_trans-like"/>
</dbReference>
<evidence type="ECO:0000256" key="6">
    <source>
        <dbReference type="ARBA" id="ARBA00024063"/>
    </source>
</evidence>
<evidence type="ECO:0000256" key="5">
    <source>
        <dbReference type="ARBA" id="ARBA00023235"/>
    </source>
</evidence>
<evidence type="ECO:0000313" key="8">
    <source>
        <dbReference type="EMBL" id="MDN7013852.1"/>
    </source>
</evidence>
<dbReference type="PANTHER" id="PTHR43793:SF1">
    <property type="entry name" value="FAD SYNTHASE"/>
    <property type="match status" value="1"/>
</dbReference>
<proteinExistence type="predicted"/>
<dbReference type="SUPFAM" id="SSF51621">
    <property type="entry name" value="Phosphoenolpyruvate/pyruvate domain"/>
    <property type="match status" value="1"/>
</dbReference>
<dbReference type="InterPro" id="IPR050385">
    <property type="entry name" value="Archaeal_FAD_synthase"/>
</dbReference>
<dbReference type="NCBIfam" id="TIGR00125">
    <property type="entry name" value="cyt_tran_rel"/>
    <property type="match status" value="1"/>
</dbReference>
<protein>
    <recommendedName>
        <fullName evidence="6">phosphoenolpyruvate mutase</fullName>
        <ecNumber evidence="6">5.4.2.9</ecNumber>
    </recommendedName>
</protein>
<dbReference type="Pfam" id="PF13714">
    <property type="entry name" value="PEP_mutase"/>
    <property type="match status" value="1"/>
</dbReference>
<keyword evidence="4" id="KW-0067">ATP-binding</keyword>
<dbReference type="Pfam" id="PF01467">
    <property type="entry name" value="CTP_transf_like"/>
    <property type="match status" value="1"/>
</dbReference>
<accession>A0ABT8M5I3</accession>
<dbReference type="RefSeq" id="WP_301678453.1">
    <property type="nucleotide sequence ID" value="NZ_VCYI01000022.1"/>
</dbReference>
<dbReference type="InterPro" id="IPR039556">
    <property type="entry name" value="ICL/PEPM"/>
</dbReference>
<evidence type="ECO:0000256" key="4">
    <source>
        <dbReference type="ARBA" id="ARBA00022840"/>
    </source>
</evidence>
<gene>
    <name evidence="8" type="primary">aepX</name>
    <name evidence="8" type="ORF">FGW20_12615</name>
</gene>
<keyword evidence="1" id="KW-0808">Transferase</keyword>
<comment type="caution">
    <text evidence="8">The sequence shown here is derived from an EMBL/GenBank/DDBJ whole genome shotgun (WGS) entry which is preliminary data.</text>
</comment>
<dbReference type="CDD" id="cd00377">
    <property type="entry name" value="ICL_PEPM"/>
    <property type="match status" value="1"/>
</dbReference>
<dbReference type="InterPro" id="IPR040442">
    <property type="entry name" value="Pyrv_kinase-like_dom_sf"/>
</dbReference>
<keyword evidence="3" id="KW-0547">Nucleotide-binding</keyword>
<dbReference type="Gene3D" id="3.20.20.60">
    <property type="entry name" value="Phosphoenolpyruvate-binding domains"/>
    <property type="match status" value="1"/>
</dbReference>
<evidence type="ECO:0000256" key="1">
    <source>
        <dbReference type="ARBA" id="ARBA00022679"/>
    </source>
</evidence>
<dbReference type="InterPro" id="IPR012698">
    <property type="entry name" value="PEnolPyrv_PMutase_core"/>
</dbReference>
<keyword evidence="5 8" id="KW-0413">Isomerase</keyword>
<evidence type="ECO:0000256" key="3">
    <source>
        <dbReference type="ARBA" id="ARBA00022741"/>
    </source>
</evidence>
<reference evidence="8" key="1">
    <citation type="submission" date="2019-05" db="EMBL/GenBank/DDBJ databases">
        <title>Isolation and characterization of methanogens from the cold seep sediment at Four-Way Closure Ridge.</title>
        <authorList>
            <person name="You Y.-T."/>
            <person name="Chen S.-C."/>
            <person name="Zhang W.-L."/>
            <person name="Lai M.-C."/>
        </authorList>
    </citation>
    <scope>NUCLEOTIDE SEQUENCE</scope>
    <source>
        <strain evidence="8">FWC-SCC3</strain>
    </source>
</reference>
<name>A0ABT8M5I3_9EURY</name>
<dbReference type="GO" id="GO:0050188">
    <property type="term" value="F:phosphoenolpyruvate mutase activity"/>
    <property type="evidence" value="ECO:0007669"/>
    <property type="project" value="UniProtKB-EC"/>
</dbReference>
<dbReference type="InterPro" id="IPR014729">
    <property type="entry name" value="Rossmann-like_a/b/a_fold"/>
</dbReference>
<dbReference type="NCBIfam" id="TIGR02320">
    <property type="entry name" value="PEP_mutase"/>
    <property type="match status" value="1"/>
</dbReference>
<sequence length="435" mass="48265">MLDDKIVYVGMSADIIHPGHLNIIRRAAELGKVTVGVLTDSAIASYKRLPYMTYEQRKEIIEGLKGVDRVVPQEQLDYVPNLLKYHPDYVVHGDDWQEGVQKYVRQAVIDTLATWGGQLVEVPYTRGISSTQLNHALKNNGTTPDLRRNKLRRLLDAKPIVRLLEAHSGLTGLIVENIAIDTEKGRREFDGIWASSLTESTAKGKPDIEAVDVSARVATLNDLIEVTTKPIVYDADTGGKPEHFQYTVRTLERLGVSAAIIEDKIGLKKNSLLGNDVVQHQDSIEDFANKISAGKKAQVTNDFMIIARIESLILDKGLDDALERAKAYIDAGADGILIHSRAKTPDDIFAFCAEYKNFSRRVPLFVVPTTYNSVTEDELVEAGVDVVIYANHLIRAAYPAMVETAKSILIHQRSLEVDSMLIPIKETLELIPGCK</sequence>
<feature type="domain" description="Cytidyltransferase-like" evidence="7">
    <location>
        <begin position="12"/>
        <end position="132"/>
    </location>
</feature>
<dbReference type="Gene3D" id="3.40.50.620">
    <property type="entry name" value="HUPs"/>
    <property type="match status" value="1"/>
</dbReference>
<dbReference type="PANTHER" id="PTHR43793">
    <property type="entry name" value="FAD SYNTHASE"/>
    <property type="match status" value="1"/>
</dbReference>
<dbReference type="EMBL" id="VCYI01000022">
    <property type="protein sequence ID" value="MDN7013852.1"/>
    <property type="molecule type" value="Genomic_DNA"/>
</dbReference>
<evidence type="ECO:0000259" key="7">
    <source>
        <dbReference type="Pfam" id="PF01467"/>
    </source>
</evidence>
<dbReference type="SUPFAM" id="SSF52374">
    <property type="entry name" value="Nucleotidylyl transferase"/>
    <property type="match status" value="1"/>
</dbReference>
<organism evidence="8 9">
    <name type="scientific">Methanoculleus methanifontis</name>
    <dbReference type="NCBI Taxonomy" id="2584086"/>
    <lineage>
        <taxon>Archaea</taxon>
        <taxon>Methanobacteriati</taxon>
        <taxon>Methanobacteriota</taxon>
        <taxon>Stenosarchaea group</taxon>
        <taxon>Methanomicrobia</taxon>
        <taxon>Methanomicrobiales</taxon>
        <taxon>Methanomicrobiaceae</taxon>
        <taxon>Methanoculleus</taxon>
    </lineage>
</organism>
<evidence type="ECO:0000313" key="9">
    <source>
        <dbReference type="Proteomes" id="UP001168423"/>
    </source>
</evidence>
<dbReference type="CDD" id="cd02170">
    <property type="entry name" value="cytidylyltransferase"/>
    <property type="match status" value="1"/>
</dbReference>
<keyword evidence="2" id="KW-0548">Nucleotidyltransferase</keyword>
<dbReference type="EC" id="5.4.2.9" evidence="6"/>